<organism evidence="2 3">
    <name type="scientific">Lentithecium fluviatile CBS 122367</name>
    <dbReference type="NCBI Taxonomy" id="1168545"/>
    <lineage>
        <taxon>Eukaryota</taxon>
        <taxon>Fungi</taxon>
        <taxon>Dikarya</taxon>
        <taxon>Ascomycota</taxon>
        <taxon>Pezizomycotina</taxon>
        <taxon>Dothideomycetes</taxon>
        <taxon>Pleosporomycetidae</taxon>
        <taxon>Pleosporales</taxon>
        <taxon>Massarineae</taxon>
        <taxon>Lentitheciaceae</taxon>
        <taxon>Lentithecium</taxon>
    </lineage>
</organism>
<proteinExistence type="predicted"/>
<feature type="region of interest" description="Disordered" evidence="1">
    <location>
        <begin position="438"/>
        <end position="499"/>
    </location>
</feature>
<feature type="region of interest" description="Disordered" evidence="1">
    <location>
        <begin position="1"/>
        <end position="255"/>
    </location>
</feature>
<dbReference type="Proteomes" id="UP000799291">
    <property type="component" value="Unassembled WGS sequence"/>
</dbReference>
<feature type="compositionally biased region" description="Pro residues" evidence="1">
    <location>
        <begin position="30"/>
        <end position="39"/>
    </location>
</feature>
<name>A0A6G1JFE2_9PLEO</name>
<feature type="region of interest" description="Disordered" evidence="1">
    <location>
        <begin position="271"/>
        <end position="301"/>
    </location>
</feature>
<feature type="compositionally biased region" description="Polar residues" evidence="1">
    <location>
        <begin position="166"/>
        <end position="182"/>
    </location>
</feature>
<feature type="compositionally biased region" description="Basic and acidic residues" evidence="1">
    <location>
        <begin position="244"/>
        <end position="255"/>
    </location>
</feature>
<feature type="compositionally biased region" description="Polar residues" evidence="1">
    <location>
        <begin position="458"/>
        <end position="471"/>
    </location>
</feature>
<feature type="compositionally biased region" description="Basic residues" evidence="1">
    <location>
        <begin position="11"/>
        <end position="21"/>
    </location>
</feature>
<feature type="compositionally biased region" description="Basic and acidic residues" evidence="1">
    <location>
        <begin position="287"/>
        <end position="297"/>
    </location>
</feature>
<protein>
    <submittedName>
        <fullName evidence="2">Uncharacterized protein</fullName>
    </submittedName>
</protein>
<reference evidence="2" key="1">
    <citation type="journal article" date="2020" name="Stud. Mycol.">
        <title>101 Dothideomycetes genomes: a test case for predicting lifestyles and emergence of pathogens.</title>
        <authorList>
            <person name="Haridas S."/>
            <person name="Albert R."/>
            <person name="Binder M."/>
            <person name="Bloem J."/>
            <person name="Labutti K."/>
            <person name="Salamov A."/>
            <person name="Andreopoulos B."/>
            <person name="Baker S."/>
            <person name="Barry K."/>
            <person name="Bills G."/>
            <person name="Bluhm B."/>
            <person name="Cannon C."/>
            <person name="Castanera R."/>
            <person name="Culley D."/>
            <person name="Daum C."/>
            <person name="Ezra D."/>
            <person name="Gonzalez J."/>
            <person name="Henrissat B."/>
            <person name="Kuo A."/>
            <person name="Liang C."/>
            <person name="Lipzen A."/>
            <person name="Lutzoni F."/>
            <person name="Magnuson J."/>
            <person name="Mondo S."/>
            <person name="Nolan M."/>
            <person name="Ohm R."/>
            <person name="Pangilinan J."/>
            <person name="Park H.-J."/>
            <person name="Ramirez L."/>
            <person name="Alfaro M."/>
            <person name="Sun H."/>
            <person name="Tritt A."/>
            <person name="Yoshinaga Y."/>
            <person name="Zwiers L.-H."/>
            <person name="Turgeon B."/>
            <person name="Goodwin S."/>
            <person name="Spatafora J."/>
            <person name="Crous P."/>
            <person name="Grigoriev I."/>
        </authorList>
    </citation>
    <scope>NUCLEOTIDE SEQUENCE</scope>
    <source>
        <strain evidence="2">CBS 122367</strain>
    </source>
</reference>
<accession>A0A6G1JFE2</accession>
<gene>
    <name evidence="2" type="ORF">K458DRAFT_385059</name>
</gene>
<evidence type="ECO:0000313" key="2">
    <source>
        <dbReference type="EMBL" id="KAF2688895.1"/>
    </source>
</evidence>
<dbReference type="EMBL" id="MU005573">
    <property type="protein sequence ID" value="KAF2688895.1"/>
    <property type="molecule type" value="Genomic_DNA"/>
</dbReference>
<dbReference type="AlphaFoldDB" id="A0A6G1JFE2"/>
<feature type="compositionally biased region" description="Basic and acidic residues" evidence="1">
    <location>
        <begin position="139"/>
        <end position="156"/>
    </location>
</feature>
<feature type="region of interest" description="Disordered" evidence="1">
    <location>
        <begin position="336"/>
        <end position="399"/>
    </location>
</feature>
<evidence type="ECO:0000313" key="3">
    <source>
        <dbReference type="Proteomes" id="UP000799291"/>
    </source>
</evidence>
<evidence type="ECO:0000256" key="1">
    <source>
        <dbReference type="SAM" id="MobiDB-lite"/>
    </source>
</evidence>
<keyword evidence="3" id="KW-1185">Reference proteome</keyword>
<sequence length="537" mass="60101">MSPPNNPNNSRRPRLPQRRDHRRADDYDSPCPPSNPPLPNLSTGAIFGPPTQLTYAEILAAGIPPPPPLARMPDTVEAQAPDFTGCDRGAHQRQPAQKLTLKRKLPVVPAHAPSGLLPQDVSQAHRGTLANSNGAAKRTKQEPRDRDRQRELEHDSHKRKRDISLITKSKATNPKSPSPEQWQRNEMEDWRNVVTPPRLKEVEGTISKSPELAQWQRNELEDRENVITPPLTKGISGATKSRKSNSEMDERRIERKNEFCRSVDDVAHKYSRNDTGRRIPTSAPKMEFAKSQRKENRVTSPILEEVKNVRFGPLNEDLHHVKSPTLETVRKLRTEELRKSPKASARPWASQQEQASSRAEALPDPPAAEVEPNARAIESVLPTRPRKASTASSRSTDLESALRDLSLFQSISRAIPKPAPWPSNTDLTSHVSSAGLVTLLAQPGSESSGDEQREEKSQNSAARSPTSSLNQDGDDDQESQTDSRHGSLTPTQEDEYEFVNMPEDDFELVHVSEDERGAMEKEVNGRKKKGWRWFAGR</sequence>